<gene>
    <name evidence="2" type="ORF">GCM10009114_13450</name>
    <name evidence="3" type="ORF">GCM10009114_13460</name>
    <name evidence="4" type="ORF">GCM10009114_13470</name>
</gene>
<dbReference type="EMBL" id="BAAAFD010000002">
    <property type="protein sequence ID" value="GAA0855131.1"/>
    <property type="molecule type" value="Genomic_DNA"/>
</dbReference>
<proteinExistence type="predicted"/>
<reference evidence="3" key="3">
    <citation type="submission" date="2023-12" db="EMBL/GenBank/DDBJ databases">
        <authorList>
            <person name="Sun Q."/>
            <person name="Inoue M."/>
        </authorList>
    </citation>
    <scope>NUCLEOTIDE SEQUENCE</scope>
    <source>
        <strain evidence="3">JCM 15896</strain>
    </source>
</reference>
<reference evidence="3 5" key="2">
    <citation type="journal article" date="2019" name="Int. J. Syst. Evol. Microbiol.">
        <title>The Global Catalogue of Microorganisms (GCM) 10K type strain sequencing project: providing services to taxonomists for standard genome sequencing and annotation.</title>
        <authorList>
            <consortium name="The Broad Institute Genomics Platform"/>
            <consortium name="The Broad Institute Genome Sequencing Center for Infectious Disease"/>
            <person name="Wu L."/>
            <person name="Ma J."/>
        </authorList>
    </citation>
    <scope>NUCLEOTIDE SEQUENCE [LARGE SCALE GENOMIC DNA]</scope>
    <source>
        <strain evidence="3 5">JCM 15896</strain>
    </source>
</reference>
<organism evidence="3 5">
    <name type="scientific">Aliiglaciecola litoralis</name>
    <dbReference type="NCBI Taxonomy" id="582857"/>
    <lineage>
        <taxon>Bacteria</taxon>
        <taxon>Pseudomonadati</taxon>
        <taxon>Pseudomonadota</taxon>
        <taxon>Gammaproteobacteria</taxon>
        <taxon>Alteromonadales</taxon>
        <taxon>Alteromonadaceae</taxon>
        <taxon>Aliiglaciecola</taxon>
    </lineage>
</organism>
<evidence type="ECO:0000313" key="4">
    <source>
        <dbReference type="EMBL" id="GAA0855134.1"/>
    </source>
</evidence>
<keyword evidence="1" id="KW-0812">Transmembrane</keyword>
<comment type="caution">
    <text evidence="3">The sequence shown here is derived from an EMBL/GenBank/DDBJ whole genome shotgun (WGS) entry which is preliminary data.</text>
</comment>
<dbReference type="EMBL" id="BAAAFD010000002">
    <property type="protein sequence ID" value="GAA0855134.1"/>
    <property type="molecule type" value="Genomic_DNA"/>
</dbReference>
<evidence type="ECO:0000313" key="5">
    <source>
        <dbReference type="Proteomes" id="UP001500359"/>
    </source>
</evidence>
<evidence type="ECO:0000313" key="2">
    <source>
        <dbReference type="EMBL" id="GAA0855126.1"/>
    </source>
</evidence>
<evidence type="ECO:0008006" key="6">
    <source>
        <dbReference type="Google" id="ProtNLM"/>
    </source>
</evidence>
<dbReference type="RefSeq" id="WP_343857887.1">
    <property type="nucleotide sequence ID" value="NZ_BAAAFD010000002.1"/>
</dbReference>
<dbReference type="Proteomes" id="UP001500359">
    <property type="component" value="Unassembled WGS sequence"/>
</dbReference>
<dbReference type="InterPro" id="IPR023991">
    <property type="entry name" value="Bacteriocin_IIb_lactobn/cerein"/>
</dbReference>
<evidence type="ECO:0000313" key="3">
    <source>
        <dbReference type="EMBL" id="GAA0855131.1"/>
    </source>
</evidence>
<keyword evidence="5" id="KW-1185">Reference proteome</keyword>
<sequence>MNTLTQVELNEVNGGFVCLGLCVAGAFVAGAALGYIVVDWAMN</sequence>
<keyword evidence="1" id="KW-0472">Membrane</keyword>
<evidence type="ECO:0000256" key="1">
    <source>
        <dbReference type="SAM" id="Phobius"/>
    </source>
</evidence>
<name>A0ABN1LF99_9ALTE</name>
<keyword evidence="1" id="KW-1133">Transmembrane helix</keyword>
<dbReference type="NCBIfam" id="TIGR03949">
    <property type="entry name" value="bact_IIb_cerein"/>
    <property type="match status" value="1"/>
</dbReference>
<accession>A0ABN1LF99</accession>
<feature type="transmembrane region" description="Helical" evidence="1">
    <location>
        <begin position="12"/>
        <end position="38"/>
    </location>
</feature>
<reference evidence="2" key="1">
    <citation type="journal article" date="2014" name="Int. J. Syst. Evol. Microbiol.">
        <title>Complete genome of a new Firmicutes species belonging to the dominant human colonic microbiota ('Ruminococcus bicirculans') reveals two chromosomes and a selective capacity to utilize plant glucans.</title>
        <authorList>
            <consortium name="NISC Comparative Sequencing Program"/>
            <person name="Wegmann U."/>
            <person name="Louis P."/>
            <person name="Goesmann A."/>
            <person name="Henrissat B."/>
            <person name="Duncan S.H."/>
            <person name="Flint H.J."/>
        </authorList>
    </citation>
    <scope>NUCLEOTIDE SEQUENCE</scope>
    <source>
        <strain evidence="2">JCM 15896</strain>
    </source>
</reference>
<protein>
    <recommendedName>
        <fullName evidence="6">Class IIb bacteriocin, lactobin A/cerein 7B family</fullName>
    </recommendedName>
</protein>
<dbReference type="EMBL" id="BAAAFD010000002">
    <property type="protein sequence ID" value="GAA0855126.1"/>
    <property type="molecule type" value="Genomic_DNA"/>
</dbReference>